<accession>A0AAN8G092</accession>
<evidence type="ECO:0000313" key="7">
    <source>
        <dbReference type="EMBL" id="KAK5984687.1"/>
    </source>
</evidence>
<dbReference type="Pfam" id="PF04103">
    <property type="entry name" value="CD20"/>
    <property type="match status" value="1"/>
</dbReference>
<evidence type="ECO:0000256" key="4">
    <source>
        <dbReference type="ARBA" id="ARBA00023136"/>
    </source>
</evidence>
<dbReference type="GO" id="GO:0016020">
    <property type="term" value="C:membrane"/>
    <property type="evidence" value="ECO:0007669"/>
    <property type="project" value="UniProtKB-SubCell"/>
</dbReference>
<feature type="transmembrane region" description="Helical" evidence="6">
    <location>
        <begin position="66"/>
        <end position="87"/>
    </location>
</feature>
<comment type="subcellular location">
    <subcellularLocation>
        <location evidence="1">Membrane</location>
        <topology evidence="1">Multi-pass membrane protein</topology>
    </subcellularLocation>
</comment>
<dbReference type="EMBL" id="WIXE01002573">
    <property type="protein sequence ID" value="KAK5984687.1"/>
    <property type="molecule type" value="Genomic_DNA"/>
</dbReference>
<feature type="transmembrane region" description="Helical" evidence="6">
    <location>
        <begin position="94"/>
        <end position="115"/>
    </location>
</feature>
<feature type="region of interest" description="Disordered" evidence="5">
    <location>
        <begin position="1"/>
        <end position="39"/>
    </location>
</feature>
<evidence type="ECO:0000256" key="5">
    <source>
        <dbReference type="SAM" id="MobiDB-lite"/>
    </source>
</evidence>
<feature type="transmembrane region" description="Helical" evidence="6">
    <location>
        <begin position="121"/>
        <end position="144"/>
    </location>
</feature>
<evidence type="ECO:0000256" key="1">
    <source>
        <dbReference type="ARBA" id="ARBA00004141"/>
    </source>
</evidence>
<organism evidence="7 8">
    <name type="scientific">Trichostrongylus colubriformis</name>
    <name type="common">Black scour worm</name>
    <dbReference type="NCBI Taxonomy" id="6319"/>
    <lineage>
        <taxon>Eukaryota</taxon>
        <taxon>Metazoa</taxon>
        <taxon>Ecdysozoa</taxon>
        <taxon>Nematoda</taxon>
        <taxon>Chromadorea</taxon>
        <taxon>Rhabditida</taxon>
        <taxon>Rhabditina</taxon>
        <taxon>Rhabditomorpha</taxon>
        <taxon>Strongyloidea</taxon>
        <taxon>Trichostrongylidae</taxon>
        <taxon>Trichostrongylus</taxon>
    </lineage>
</organism>
<dbReference type="Proteomes" id="UP001331761">
    <property type="component" value="Unassembled WGS sequence"/>
</dbReference>
<comment type="caution">
    <text evidence="7">The sequence shown here is derived from an EMBL/GenBank/DDBJ whole genome shotgun (WGS) entry which is preliminary data.</text>
</comment>
<dbReference type="AlphaFoldDB" id="A0AAN8G092"/>
<keyword evidence="2 6" id="KW-0812">Transmembrane</keyword>
<protein>
    <submittedName>
        <fullName evidence="7">Uncharacterized protein</fullName>
    </submittedName>
</protein>
<evidence type="ECO:0000256" key="3">
    <source>
        <dbReference type="ARBA" id="ARBA00022989"/>
    </source>
</evidence>
<evidence type="ECO:0000256" key="6">
    <source>
        <dbReference type="SAM" id="Phobius"/>
    </source>
</evidence>
<keyword evidence="4 6" id="KW-0472">Membrane</keyword>
<sequence length="241" mass="26503">MYDEIVQPTEQRPLSSTTQSSRMDASPSTSHHAAAPPPYTARSTRLSILEPFSSCSLDCNPVLQHAVVLLLYSVLFLAAAVACAVYFNEFLSHYPTLWTGVMSLINSLIGVIAGVSKNDRFLIAHLLLSMASIVAYAACGVICWKDFLKIGTVAWCEDDSYFCDNTMFCLLPAYNQKRIRHIYNYTRYGDFTVCANHFKIGTSLPLVLLIGAGAGVVLSVIAAANSFSSIRRWSKLSITRL</sequence>
<evidence type="ECO:0000313" key="8">
    <source>
        <dbReference type="Proteomes" id="UP001331761"/>
    </source>
</evidence>
<feature type="compositionally biased region" description="Low complexity" evidence="5">
    <location>
        <begin position="25"/>
        <end position="34"/>
    </location>
</feature>
<gene>
    <name evidence="7" type="ORF">GCK32_003495</name>
</gene>
<proteinExistence type="predicted"/>
<evidence type="ECO:0000256" key="2">
    <source>
        <dbReference type="ARBA" id="ARBA00022692"/>
    </source>
</evidence>
<dbReference type="InterPro" id="IPR007237">
    <property type="entry name" value="CD20-like"/>
</dbReference>
<name>A0AAN8G092_TRICO</name>
<reference evidence="7 8" key="1">
    <citation type="submission" date="2019-10" db="EMBL/GenBank/DDBJ databases">
        <title>Assembly and Annotation for the nematode Trichostrongylus colubriformis.</title>
        <authorList>
            <person name="Martin J."/>
        </authorList>
    </citation>
    <scope>NUCLEOTIDE SEQUENCE [LARGE SCALE GENOMIC DNA]</scope>
    <source>
        <strain evidence="7">G859</strain>
        <tissue evidence="7">Whole worm</tissue>
    </source>
</reference>
<keyword evidence="3 6" id="KW-1133">Transmembrane helix</keyword>
<feature type="transmembrane region" description="Helical" evidence="6">
    <location>
        <begin position="206"/>
        <end position="227"/>
    </location>
</feature>
<keyword evidence="8" id="KW-1185">Reference proteome</keyword>
<feature type="compositionally biased region" description="Polar residues" evidence="5">
    <location>
        <begin position="8"/>
        <end position="23"/>
    </location>
</feature>